<keyword evidence="2" id="KW-1185">Reference proteome</keyword>
<dbReference type="GO" id="GO:0016491">
    <property type="term" value="F:oxidoreductase activity"/>
    <property type="evidence" value="ECO:0007669"/>
    <property type="project" value="TreeGrafter"/>
</dbReference>
<dbReference type="InterPro" id="IPR011989">
    <property type="entry name" value="ARM-like"/>
</dbReference>
<dbReference type="EMBL" id="AP027080">
    <property type="protein sequence ID" value="BDU70851.1"/>
    <property type="molecule type" value="Genomic_DNA"/>
</dbReference>
<dbReference type="SMART" id="SM00567">
    <property type="entry name" value="EZ_HEAT"/>
    <property type="match status" value="5"/>
</dbReference>
<dbReference type="InterPro" id="IPR004155">
    <property type="entry name" value="PBS_lyase_HEAT"/>
</dbReference>
<accession>A0AA48K797</accession>
<gene>
    <name evidence="1" type="ORF">METEAL_00250</name>
</gene>
<proteinExistence type="predicted"/>
<protein>
    <recommendedName>
        <fullName evidence="3">HEAT repeat domain-containing protein</fullName>
    </recommendedName>
</protein>
<dbReference type="AlphaFoldDB" id="A0AA48K797"/>
<dbReference type="KEGG" id="msil:METEAL_00250"/>
<dbReference type="Gene3D" id="1.25.10.10">
    <property type="entry name" value="Leucine-rich Repeat Variant"/>
    <property type="match status" value="2"/>
</dbReference>
<dbReference type="Proteomes" id="UP001238179">
    <property type="component" value="Chromosome"/>
</dbReference>
<dbReference type="InterPro" id="IPR016024">
    <property type="entry name" value="ARM-type_fold"/>
</dbReference>
<dbReference type="RefSeq" id="WP_316413748.1">
    <property type="nucleotide sequence ID" value="NZ_AP027080.1"/>
</dbReference>
<organism evidence="1 2">
    <name type="scientific">Mesoterricola silvestris</name>
    <dbReference type="NCBI Taxonomy" id="2927979"/>
    <lineage>
        <taxon>Bacteria</taxon>
        <taxon>Pseudomonadati</taxon>
        <taxon>Acidobacteriota</taxon>
        <taxon>Holophagae</taxon>
        <taxon>Holophagales</taxon>
        <taxon>Holophagaceae</taxon>
        <taxon>Mesoterricola</taxon>
    </lineage>
</organism>
<name>A0AA48K797_9BACT</name>
<dbReference type="SUPFAM" id="SSF48371">
    <property type="entry name" value="ARM repeat"/>
    <property type="match status" value="1"/>
</dbReference>
<sequence length="528" mass="57818">MAWGHRTVYVQQPAKSPETPQDQYLRILEAAPFSERAGAIGYFLGEHEDKAQAMQCAQRLAADPEAALRFAGAAALVRLHLGGSREAEKTLWTLIRDESPKVRAKVADGLKWDNLPETGRLKQALAEDADPTVRAHAAMGLYLLGDEASRASLLALTWDPVAEVRAEAIYALQNIEEQNNPPPPTEFLGFVEDPSPLVRSSLAAWLHWENPAISFPYLHRLVRDPDASVRFQALASLGANPASEVTTIVRSATADPDPSIRAEALSLLQSRACADLRQVLLANAADSSSVVRKQVAYGLERDPTPDLLPTLEKFSEDEANMNIRRSALRSLEQLPGVEAEALIVRMLRDPAKPIAKAAEKVLKQRAKIQGVSLESANIVQFGLQDAVATRLAFHGLSKVPLKAWEDFLSQIIRLDGRPKADSASSPAVQVEAQDGTLHCILPFGPAQWIRLDTVFQPGHPTLMGFAIQTTKEVAIWFQTQQPRHFNHGLRLAKRLGWVEGSSPTSDNPVQTARAIHCRARPSRGALLS</sequence>
<evidence type="ECO:0000313" key="2">
    <source>
        <dbReference type="Proteomes" id="UP001238179"/>
    </source>
</evidence>
<evidence type="ECO:0000313" key="1">
    <source>
        <dbReference type="EMBL" id="BDU70851.1"/>
    </source>
</evidence>
<dbReference type="PANTHER" id="PTHR12697:SF5">
    <property type="entry name" value="DEOXYHYPUSINE HYDROXYLASE"/>
    <property type="match status" value="1"/>
</dbReference>
<reference evidence="2" key="1">
    <citation type="journal article" date="2023" name="Int. J. Syst. Evol. Microbiol.">
        <title>Mesoterricola silvestris gen. nov., sp. nov., Mesoterricola sediminis sp. nov., Geothrix oryzae sp. nov., Geothrix edaphica sp. nov., Geothrix rubra sp. nov., and Geothrix limicola sp. nov., six novel members of Acidobacteriota isolated from soils.</title>
        <authorList>
            <person name="Itoh H."/>
            <person name="Sugisawa Y."/>
            <person name="Mise K."/>
            <person name="Xu Z."/>
            <person name="Kuniyasu M."/>
            <person name="Ushijima N."/>
            <person name="Kawano K."/>
            <person name="Kobayashi E."/>
            <person name="Shiratori Y."/>
            <person name="Masuda Y."/>
            <person name="Senoo K."/>
        </authorList>
    </citation>
    <scope>NUCLEOTIDE SEQUENCE [LARGE SCALE GENOMIC DNA]</scope>
    <source>
        <strain evidence="2">W79</strain>
    </source>
</reference>
<evidence type="ECO:0008006" key="3">
    <source>
        <dbReference type="Google" id="ProtNLM"/>
    </source>
</evidence>
<dbReference type="PANTHER" id="PTHR12697">
    <property type="entry name" value="PBS LYASE HEAT-LIKE PROTEIN"/>
    <property type="match status" value="1"/>
</dbReference>
<dbReference type="Pfam" id="PF13646">
    <property type="entry name" value="HEAT_2"/>
    <property type="match status" value="3"/>
</dbReference>